<dbReference type="PROSITE" id="PS51819">
    <property type="entry name" value="VOC"/>
    <property type="match status" value="1"/>
</dbReference>
<dbReference type="InterPro" id="IPR037523">
    <property type="entry name" value="VOC_core"/>
</dbReference>
<dbReference type="PANTHER" id="PTHR34109:SF1">
    <property type="entry name" value="VOC DOMAIN-CONTAINING PROTEIN"/>
    <property type="match status" value="1"/>
</dbReference>
<dbReference type="PANTHER" id="PTHR34109">
    <property type="entry name" value="BNAUNNG04460D PROTEIN-RELATED"/>
    <property type="match status" value="1"/>
</dbReference>
<dbReference type="RefSeq" id="WP_338176641.1">
    <property type="nucleotide sequence ID" value="NZ_JAEKNQ010000018.1"/>
</dbReference>
<protein>
    <submittedName>
        <fullName evidence="2">VOC family protein</fullName>
    </submittedName>
</protein>
<dbReference type="AlphaFoldDB" id="A0A934NGJ5"/>
<dbReference type="Pfam" id="PF00903">
    <property type="entry name" value="Glyoxalase"/>
    <property type="match status" value="1"/>
</dbReference>
<dbReference type="Gene3D" id="3.30.720.110">
    <property type="match status" value="1"/>
</dbReference>
<feature type="domain" description="VOC" evidence="1">
    <location>
        <begin position="18"/>
        <end position="144"/>
    </location>
</feature>
<dbReference type="SUPFAM" id="SSF54593">
    <property type="entry name" value="Glyoxalase/Bleomycin resistance protein/Dihydroxybiphenyl dioxygenase"/>
    <property type="match status" value="1"/>
</dbReference>
<dbReference type="EMBL" id="JAEKNQ010000018">
    <property type="protein sequence ID" value="MBJ7602242.1"/>
    <property type="molecule type" value="Genomic_DNA"/>
</dbReference>
<reference evidence="2 3" key="1">
    <citation type="submission" date="2020-10" db="EMBL/GenBank/DDBJ databases">
        <title>Ca. Dormibacterota MAGs.</title>
        <authorList>
            <person name="Montgomery K."/>
        </authorList>
    </citation>
    <scope>NUCLEOTIDE SEQUENCE [LARGE SCALE GENOMIC DNA]</scope>
    <source>
        <strain evidence="2">SC8811_S16_3</strain>
    </source>
</reference>
<comment type="caution">
    <text evidence="2">The sequence shown here is derived from an EMBL/GenBank/DDBJ whole genome shotgun (WGS) entry which is preliminary data.</text>
</comment>
<accession>A0A934NGJ5</accession>
<gene>
    <name evidence="2" type="ORF">JF888_03465</name>
</gene>
<dbReference type="Gene3D" id="3.30.720.120">
    <property type="match status" value="1"/>
</dbReference>
<dbReference type="Proteomes" id="UP000620075">
    <property type="component" value="Unassembled WGS sequence"/>
</dbReference>
<sequence>METGTGVKAAVSQAAWSAPDIIPSFSYQDAKAAIKFLANAFGFEVHAVYEGEGGTIDHAELRFGSGMIMLGTAHDRPDWPTHAPGQLGGSTGGTYVIVADPDAHFARAQAAGAEIVRGLVDESHGGRDYGARDPEGYLWSFGTYRPTAG</sequence>
<evidence type="ECO:0000313" key="3">
    <source>
        <dbReference type="Proteomes" id="UP000620075"/>
    </source>
</evidence>
<dbReference type="InterPro" id="IPR004360">
    <property type="entry name" value="Glyas_Fos-R_dOase_dom"/>
</dbReference>
<organism evidence="2 3">
    <name type="scientific">Candidatus Dormiibacter inghamiae</name>
    <dbReference type="NCBI Taxonomy" id="3127013"/>
    <lineage>
        <taxon>Bacteria</taxon>
        <taxon>Bacillati</taxon>
        <taxon>Candidatus Dormiibacterota</taxon>
        <taxon>Candidatus Dormibacteria</taxon>
        <taxon>Candidatus Dormibacterales</taxon>
        <taxon>Candidatus Dormibacteraceae</taxon>
        <taxon>Candidatus Dormiibacter</taxon>
    </lineage>
</organism>
<dbReference type="InterPro" id="IPR029068">
    <property type="entry name" value="Glyas_Bleomycin-R_OHBP_Dase"/>
</dbReference>
<name>A0A934NGJ5_9BACT</name>
<proteinExistence type="predicted"/>
<evidence type="ECO:0000259" key="1">
    <source>
        <dbReference type="PROSITE" id="PS51819"/>
    </source>
</evidence>
<evidence type="ECO:0000313" key="2">
    <source>
        <dbReference type="EMBL" id="MBJ7602242.1"/>
    </source>
</evidence>